<organism evidence="3 4">
    <name type="scientific">Vitrella brassicaformis (strain CCMP3155)</name>
    <dbReference type="NCBI Taxonomy" id="1169540"/>
    <lineage>
        <taxon>Eukaryota</taxon>
        <taxon>Sar</taxon>
        <taxon>Alveolata</taxon>
        <taxon>Colpodellida</taxon>
        <taxon>Vitrellaceae</taxon>
        <taxon>Vitrella</taxon>
    </lineage>
</organism>
<feature type="transmembrane region" description="Helical" evidence="2">
    <location>
        <begin position="247"/>
        <end position="270"/>
    </location>
</feature>
<dbReference type="AlphaFoldDB" id="A0A0G4ENA1"/>
<keyword evidence="4" id="KW-1185">Reference proteome</keyword>
<keyword evidence="2" id="KW-1133">Transmembrane helix</keyword>
<dbReference type="Proteomes" id="UP000041254">
    <property type="component" value="Unassembled WGS sequence"/>
</dbReference>
<accession>A0A0G4ENA1</accession>
<feature type="compositionally biased region" description="Basic and acidic residues" evidence="1">
    <location>
        <begin position="10"/>
        <end position="21"/>
    </location>
</feature>
<gene>
    <name evidence="3" type="ORF">Vbra_20522</name>
</gene>
<keyword evidence="2" id="KW-0812">Transmembrane</keyword>
<feature type="region of interest" description="Disordered" evidence="1">
    <location>
        <begin position="1"/>
        <end position="37"/>
    </location>
</feature>
<dbReference type="EMBL" id="CDMY01000272">
    <property type="protein sequence ID" value="CEL98504.1"/>
    <property type="molecule type" value="Genomic_DNA"/>
</dbReference>
<feature type="transmembrane region" description="Helical" evidence="2">
    <location>
        <begin position="299"/>
        <end position="322"/>
    </location>
</feature>
<dbReference type="InParanoid" id="A0A0G4ENA1"/>
<evidence type="ECO:0000256" key="1">
    <source>
        <dbReference type="SAM" id="MobiDB-lite"/>
    </source>
</evidence>
<name>A0A0G4ENA1_VITBC</name>
<dbReference type="PhylomeDB" id="A0A0G4ENA1"/>
<evidence type="ECO:0000256" key="2">
    <source>
        <dbReference type="SAM" id="Phobius"/>
    </source>
</evidence>
<sequence>MHRTRNAQLSDERFPLDKTPNDPKLACGKGEVGGKDTGRASREELCIIDEAAFFLQRTQHRAQSEAMRERLRRWVVVWAPGIGALVFVICGLGIPLAGLPDWRSSPTHYAAEAAHPHSLSPQFYEEMEQMYSITAVDSYTIRLKLVDGADARRCARDTVDTRVRFQKCTYTTYDSGSTCACEASYGFLVDKSIQRGDDKAAAVWRRNYIARIAVFAATISWPLLIGLSFAVPFFGLQGEPTAGCRTILYRITAVLLTASYGFPFVAFFVWTHLTNVNWCFNAVTGDMHAAPCEVGVGPYLMLAASSVNFVPLVLLLLFDVVVKCVERRRVKRQRQAAGAAAPVSLPAPVVSHGPPAAAVVGNVSNPQDGGDLANV</sequence>
<protein>
    <submittedName>
        <fullName evidence="3">Uncharacterized protein</fullName>
    </submittedName>
</protein>
<dbReference type="VEuPathDB" id="CryptoDB:Vbra_20522"/>
<evidence type="ECO:0000313" key="3">
    <source>
        <dbReference type="EMBL" id="CEL98504.1"/>
    </source>
</evidence>
<feature type="transmembrane region" description="Helical" evidence="2">
    <location>
        <begin position="208"/>
        <end position="235"/>
    </location>
</feature>
<feature type="transmembrane region" description="Helical" evidence="2">
    <location>
        <begin position="74"/>
        <end position="97"/>
    </location>
</feature>
<keyword evidence="2" id="KW-0472">Membrane</keyword>
<evidence type="ECO:0000313" key="4">
    <source>
        <dbReference type="Proteomes" id="UP000041254"/>
    </source>
</evidence>
<reference evidence="3 4" key="1">
    <citation type="submission" date="2014-11" db="EMBL/GenBank/DDBJ databases">
        <authorList>
            <person name="Zhu J."/>
            <person name="Qi W."/>
            <person name="Song R."/>
        </authorList>
    </citation>
    <scope>NUCLEOTIDE SEQUENCE [LARGE SCALE GENOMIC DNA]</scope>
</reference>
<proteinExistence type="predicted"/>